<organism evidence="6 7">
    <name type="scientific">Paraphotobacterium marinum</name>
    <dbReference type="NCBI Taxonomy" id="1755811"/>
    <lineage>
        <taxon>Bacteria</taxon>
        <taxon>Pseudomonadati</taxon>
        <taxon>Pseudomonadota</taxon>
        <taxon>Gammaproteobacteria</taxon>
        <taxon>Vibrionales</taxon>
        <taxon>Vibrionaceae</taxon>
        <taxon>Paraphotobacterium</taxon>
    </lineage>
</organism>
<dbReference type="AlphaFoldDB" id="A0A220VFX1"/>
<dbReference type="Gene3D" id="3.40.190.290">
    <property type="match status" value="1"/>
</dbReference>
<dbReference type="OrthoDB" id="9808620at2"/>
<dbReference type="KEGG" id="pmai:CF386_08410"/>
<evidence type="ECO:0000259" key="5">
    <source>
        <dbReference type="PROSITE" id="PS50931"/>
    </source>
</evidence>
<gene>
    <name evidence="6" type="ORF">CF386_08410</name>
</gene>
<dbReference type="CDD" id="cd05466">
    <property type="entry name" value="PBP2_LTTR_substrate"/>
    <property type="match status" value="1"/>
</dbReference>
<dbReference type="Proteomes" id="UP000242175">
    <property type="component" value="Chromosome small"/>
</dbReference>
<sequence length="296" mass="34187">MNLSIKQIETFIVFSKLLSVSLTAKKVNLSQPAVSKIIKEIEHQVGARIIERIENRVYLTKEGKVLVKYGKRLLKENQLLKENILIQSRAGYGEITLSVHNAFQDILFDAVSQFILEFPNIKINFLIDNRNNILNQIKNNEADFYFLAPVNNNKQLTQKFLYKSKMTLVAPPQHPLTQKKNVRPQDLNNETILIPERSTTIYQELDQLLTSFNIQFKTITMNNNLSIQSGVAFGLGLALLPEVILHQSINNKLVIPLNLIDKDRWISTFLIYHSNRELSPSMKLMKDFLFNFFKKL</sequence>
<dbReference type="PANTHER" id="PTHR30126">
    <property type="entry name" value="HTH-TYPE TRANSCRIPTIONAL REGULATOR"/>
    <property type="match status" value="1"/>
</dbReference>
<evidence type="ECO:0000256" key="2">
    <source>
        <dbReference type="ARBA" id="ARBA00023015"/>
    </source>
</evidence>
<dbReference type="GO" id="GO:0003700">
    <property type="term" value="F:DNA-binding transcription factor activity"/>
    <property type="evidence" value="ECO:0007669"/>
    <property type="project" value="InterPro"/>
</dbReference>
<dbReference type="Pfam" id="PF00126">
    <property type="entry name" value="HTH_1"/>
    <property type="match status" value="1"/>
</dbReference>
<feature type="domain" description="HTH lysR-type" evidence="5">
    <location>
        <begin position="1"/>
        <end position="60"/>
    </location>
</feature>
<evidence type="ECO:0000313" key="7">
    <source>
        <dbReference type="Proteomes" id="UP000242175"/>
    </source>
</evidence>
<dbReference type="PRINTS" id="PR00039">
    <property type="entry name" value="HTHLYSR"/>
</dbReference>
<dbReference type="InterPro" id="IPR036390">
    <property type="entry name" value="WH_DNA-bd_sf"/>
</dbReference>
<evidence type="ECO:0000256" key="3">
    <source>
        <dbReference type="ARBA" id="ARBA00023125"/>
    </source>
</evidence>
<dbReference type="InterPro" id="IPR005119">
    <property type="entry name" value="LysR_subst-bd"/>
</dbReference>
<dbReference type="EMBL" id="CP022356">
    <property type="protein sequence ID" value="ASK79082.1"/>
    <property type="molecule type" value="Genomic_DNA"/>
</dbReference>
<dbReference type="PROSITE" id="PS50931">
    <property type="entry name" value="HTH_LYSR"/>
    <property type="match status" value="1"/>
</dbReference>
<dbReference type="Gene3D" id="1.10.10.10">
    <property type="entry name" value="Winged helix-like DNA-binding domain superfamily/Winged helix DNA-binding domain"/>
    <property type="match status" value="1"/>
</dbReference>
<evidence type="ECO:0000256" key="1">
    <source>
        <dbReference type="ARBA" id="ARBA00009437"/>
    </source>
</evidence>
<dbReference type="PANTHER" id="PTHR30126:SF40">
    <property type="entry name" value="HTH-TYPE TRANSCRIPTIONAL REGULATOR GLTR"/>
    <property type="match status" value="1"/>
</dbReference>
<name>A0A220VFX1_9GAMM</name>
<dbReference type="SUPFAM" id="SSF53850">
    <property type="entry name" value="Periplasmic binding protein-like II"/>
    <property type="match status" value="1"/>
</dbReference>
<accession>A0A220VFX1</accession>
<dbReference type="RefSeq" id="WP_089073990.1">
    <property type="nucleotide sequence ID" value="NZ_CP022356.1"/>
</dbReference>
<dbReference type="GO" id="GO:0000976">
    <property type="term" value="F:transcription cis-regulatory region binding"/>
    <property type="evidence" value="ECO:0007669"/>
    <property type="project" value="TreeGrafter"/>
</dbReference>
<dbReference type="Pfam" id="PF03466">
    <property type="entry name" value="LysR_substrate"/>
    <property type="match status" value="1"/>
</dbReference>
<proteinExistence type="inferred from homology"/>
<comment type="similarity">
    <text evidence="1">Belongs to the LysR transcriptional regulatory family.</text>
</comment>
<evidence type="ECO:0000313" key="6">
    <source>
        <dbReference type="EMBL" id="ASK79082.1"/>
    </source>
</evidence>
<dbReference type="InterPro" id="IPR036388">
    <property type="entry name" value="WH-like_DNA-bd_sf"/>
</dbReference>
<dbReference type="InterPro" id="IPR000847">
    <property type="entry name" value="LysR_HTH_N"/>
</dbReference>
<keyword evidence="7" id="KW-1185">Reference proteome</keyword>
<keyword evidence="4" id="KW-0804">Transcription</keyword>
<keyword evidence="2" id="KW-0805">Transcription regulation</keyword>
<keyword evidence="3" id="KW-0238">DNA-binding</keyword>
<dbReference type="SUPFAM" id="SSF46785">
    <property type="entry name" value="Winged helix' DNA-binding domain"/>
    <property type="match status" value="1"/>
</dbReference>
<protein>
    <recommendedName>
        <fullName evidence="5">HTH lysR-type domain-containing protein</fullName>
    </recommendedName>
</protein>
<evidence type="ECO:0000256" key="4">
    <source>
        <dbReference type="ARBA" id="ARBA00023163"/>
    </source>
</evidence>
<reference evidence="6 7" key="1">
    <citation type="journal article" date="2016" name="Int. J. Syst. Evol. Microbiol.">
        <title>Paraphotobacterium marinum gen. nov., sp. nov., a member of the family Vibrionaceae, isolated from surface seawater.</title>
        <authorList>
            <person name="Huang Z."/>
            <person name="Dong C."/>
            <person name="Shao Z."/>
        </authorList>
    </citation>
    <scope>NUCLEOTIDE SEQUENCE [LARGE SCALE GENOMIC DNA]</scope>
    <source>
        <strain evidence="6 7">NSCS20N07D</strain>
    </source>
</reference>